<dbReference type="GeneID" id="63675838"/>
<dbReference type="AlphaFoldDB" id="A0A0C2J2C3"/>
<dbReference type="VEuPathDB" id="FungiDB:SPBR_02614"/>
<feature type="compositionally biased region" description="Low complexity" evidence="1">
    <location>
        <begin position="1"/>
        <end position="17"/>
    </location>
</feature>
<feature type="region of interest" description="Disordered" evidence="1">
    <location>
        <begin position="1"/>
        <end position="35"/>
    </location>
</feature>
<keyword evidence="3" id="KW-1185">Reference proteome</keyword>
<dbReference type="RefSeq" id="XP_040621195.1">
    <property type="nucleotide sequence ID" value="XM_040760917.1"/>
</dbReference>
<gene>
    <name evidence="2" type="ORF">SPBR_02614</name>
</gene>
<accession>A0A0C2J2C3</accession>
<name>A0A0C2J2C3_9PEZI</name>
<dbReference type="HOGENOM" id="CLU_469440_0_0_1"/>
<dbReference type="EMBL" id="AWTV01000006">
    <property type="protein sequence ID" value="KIH93185.1"/>
    <property type="molecule type" value="Genomic_DNA"/>
</dbReference>
<proteinExistence type="predicted"/>
<dbReference type="Proteomes" id="UP000031575">
    <property type="component" value="Unassembled WGS sequence"/>
</dbReference>
<protein>
    <submittedName>
        <fullName evidence="2">Uncharacterized protein</fullName>
    </submittedName>
</protein>
<comment type="caution">
    <text evidence="2">The sequence shown here is derived from an EMBL/GenBank/DDBJ whole genome shotgun (WGS) entry which is preliminary data.</text>
</comment>
<reference evidence="2 3" key="1">
    <citation type="journal article" date="2014" name="BMC Genomics">
        <title>Comparative genomics of the major fungal agents of human and animal Sporotrichosis: Sporothrix schenckii and Sporothrix brasiliensis.</title>
        <authorList>
            <person name="Teixeira M.M."/>
            <person name="de Almeida L.G."/>
            <person name="Kubitschek-Barreira P."/>
            <person name="Alves F.L."/>
            <person name="Kioshima E.S."/>
            <person name="Abadio A.K."/>
            <person name="Fernandes L."/>
            <person name="Derengowski L.S."/>
            <person name="Ferreira K.S."/>
            <person name="Souza R.C."/>
            <person name="Ruiz J.C."/>
            <person name="de Andrade N.C."/>
            <person name="Paes H.C."/>
            <person name="Nicola A.M."/>
            <person name="Albuquerque P."/>
            <person name="Gerber A.L."/>
            <person name="Martins V.P."/>
            <person name="Peconick L.D."/>
            <person name="Neto A.V."/>
            <person name="Chaucanez C.B."/>
            <person name="Silva P.A."/>
            <person name="Cunha O.L."/>
            <person name="de Oliveira F.F."/>
            <person name="dos Santos T.C."/>
            <person name="Barros A.L."/>
            <person name="Soares M.A."/>
            <person name="de Oliveira L.M."/>
            <person name="Marini M.M."/>
            <person name="Villalobos-Duno H."/>
            <person name="Cunha M.M."/>
            <person name="de Hoog S."/>
            <person name="da Silveira J.F."/>
            <person name="Henrissat B."/>
            <person name="Nino-Vega G.A."/>
            <person name="Cisalpino P.S."/>
            <person name="Mora-Montes H.M."/>
            <person name="Almeida S.R."/>
            <person name="Stajich J.E."/>
            <person name="Lopes-Bezerra L.M."/>
            <person name="Vasconcelos A.T."/>
            <person name="Felipe M.S."/>
        </authorList>
    </citation>
    <scope>NUCLEOTIDE SEQUENCE [LARGE SCALE GENOMIC DNA]</scope>
    <source>
        <strain evidence="2 3">5110</strain>
    </source>
</reference>
<feature type="region of interest" description="Disordered" evidence="1">
    <location>
        <begin position="61"/>
        <end position="81"/>
    </location>
</feature>
<evidence type="ECO:0000256" key="1">
    <source>
        <dbReference type="SAM" id="MobiDB-lite"/>
    </source>
</evidence>
<sequence length="581" mass="62907">MTSRSTSSTPSSHPSPRYAAGQIPLRPGASTPCGSSASLIVSCSRSSACPPQLYMRPVLAETPRRARRNHRPHQPHRPPLGVRVRPVVHNVGNVVHLAAGHAERREQVEAVRGVQLRNQRVQRAGVRGARRRNRREEQVRAVGHPVEPVELAQDRDAGTHEGARVQVVVAGHLVGQHEAGARNGGQEAPVEAGNLVLQGVGGRAVLRAVKDPGAVAEWQLGGGSVHLVGRQRPIGFCGALAERGARLAGHIEFLHDVAQLRDVAEHALLGERADDLDNRGKVDFARERQAVRLVSRRRGHQVEAHLDDDPQAALRKQAVDGRAKRVLERLPRRVVRLLAVGIRRTRQGAHARAQQGSVGQHNLHAAVVAKVVAVGRVADAAVHGVAEHRAAAEVGAVDPQWCLRALVRLVELLDGLVQRKVRDAGLDDAASIAAVEVQDLVHVAAEVEDDAAGDARCRAAVAQVAAHGDGIQRDASGFPVLGRRRVPVGPAHNRLDVGRGPREDDGAAGQRLWVRHMERIVCRRRLVEVPAIDEIDALVVDLDEVVAAFELGTQFRNGCQKRVDRHAGWWLKTTSPCEPRR</sequence>
<evidence type="ECO:0000313" key="3">
    <source>
        <dbReference type="Proteomes" id="UP000031575"/>
    </source>
</evidence>
<feature type="compositionally biased region" description="Basic residues" evidence="1">
    <location>
        <begin position="65"/>
        <end position="76"/>
    </location>
</feature>
<evidence type="ECO:0000313" key="2">
    <source>
        <dbReference type="EMBL" id="KIH93185.1"/>
    </source>
</evidence>
<organism evidence="2 3">
    <name type="scientific">Sporothrix brasiliensis 5110</name>
    <dbReference type="NCBI Taxonomy" id="1398154"/>
    <lineage>
        <taxon>Eukaryota</taxon>
        <taxon>Fungi</taxon>
        <taxon>Dikarya</taxon>
        <taxon>Ascomycota</taxon>
        <taxon>Pezizomycotina</taxon>
        <taxon>Sordariomycetes</taxon>
        <taxon>Sordariomycetidae</taxon>
        <taxon>Ophiostomatales</taxon>
        <taxon>Ophiostomataceae</taxon>
        <taxon>Sporothrix</taxon>
    </lineage>
</organism>